<dbReference type="Pfam" id="PF00462">
    <property type="entry name" value="Glutaredoxin"/>
    <property type="match status" value="1"/>
</dbReference>
<dbReference type="PaxDb" id="3847-GLYMA14G37620.1"/>
<dbReference type="Gene3D" id="3.40.30.10">
    <property type="entry name" value="Glutaredoxin"/>
    <property type="match status" value="1"/>
</dbReference>
<dbReference type="PANTHER" id="PTHR45669">
    <property type="entry name" value="GLUTAREDOXIN DOMAIN-CONTAINING CYSTEINE-RICH PROTEIN CG12206-RELATED"/>
    <property type="match status" value="1"/>
</dbReference>
<dbReference type="STRING" id="3847.I1MBE5"/>
<evidence type="ECO:0000259" key="2">
    <source>
        <dbReference type="Pfam" id="PF00462"/>
    </source>
</evidence>
<protein>
    <recommendedName>
        <fullName evidence="2">Glutaredoxin domain-containing protein</fullName>
    </recommendedName>
</protein>
<name>I1MBE5_SOYBN</name>
<keyword evidence="5" id="KW-1185">Reference proteome</keyword>
<gene>
    <name evidence="4" type="primary">LOC100778900</name>
    <name evidence="3" type="ORF">GLYMA_14G196900</name>
</gene>
<dbReference type="InterPro" id="IPR002109">
    <property type="entry name" value="Glutaredoxin"/>
</dbReference>
<dbReference type="AlphaFoldDB" id="I1MBE5"/>
<accession>I1MBE5</accession>
<dbReference type="EnsemblPlants" id="KRH17081">
    <property type="protein sequence ID" value="KRH17081"/>
    <property type="gene ID" value="GLYMA_14G196900"/>
</dbReference>
<feature type="domain" description="Glutaredoxin" evidence="2">
    <location>
        <begin position="134"/>
        <end position="204"/>
    </location>
</feature>
<evidence type="ECO:0000313" key="5">
    <source>
        <dbReference type="Proteomes" id="UP000008827"/>
    </source>
</evidence>
<dbReference type="Pfam" id="PF23733">
    <property type="entry name" value="GRXCR1-2_C"/>
    <property type="match status" value="1"/>
</dbReference>
<dbReference type="SUPFAM" id="SSF52833">
    <property type="entry name" value="Thioredoxin-like"/>
    <property type="match status" value="1"/>
</dbReference>
<evidence type="ECO:0000256" key="1">
    <source>
        <dbReference type="SAM" id="MobiDB-lite"/>
    </source>
</evidence>
<feature type="compositionally biased region" description="Low complexity" evidence="1">
    <location>
        <begin position="14"/>
        <end position="24"/>
    </location>
</feature>
<dbReference type="eggNOG" id="KOG2824">
    <property type="taxonomic scope" value="Eukaryota"/>
</dbReference>
<organism evidence="4">
    <name type="scientific">Glycine max</name>
    <name type="common">Soybean</name>
    <name type="synonym">Glycine hispida</name>
    <dbReference type="NCBI Taxonomy" id="3847"/>
    <lineage>
        <taxon>Eukaryota</taxon>
        <taxon>Viridiplantae</taxon>
        <taxon>Streptophyta</taxon>
        <taxon>Embryophyta</taxon>
        <taxon>Tracheophyta</taxon>
        <taxon>Spermatophyta</taxon>
        <taxon>Magnoliopsida</taxon>
        <taxon>eudicotyledons</taxon>
        <taxon>Gunneridae</taxon>
        <taxon>Pentapetalae</taxon>
        <taxon>rosids</taxon>
        <taxon>fabids</taxon>
        <taxon>Fabales</taxon>
        <taxon>Fabaceae</taxon>
        <taxon>Papilionoideae</taxon>
        <taxon>50 kb inversion clade</taxon>
        <taxon>NPAAA clade</taxon>
        <taxon>indigoferoid/millettioid clade</taxon>
        <taxon>Phaseoleae</taxon>
        <taxon>Glycine</taxon>
        <taxon>Glycine subgen. Soja</taxon>
    </lineage>
</organism>
<sequence>MWRPWGKSTVRIHSASSSPSSTFSCSSFKDIQTLCLDEPPQHHHHQLPSPSPTRKPSVFHRVRLANSLLRTWSTHLHPQPPKLPRTLSHPDPPESEPDVVVSKPEPDVVVSKPEQQQQQQPAIYYFPGAEQRVVVYYTSLRVVRPTFEACKSVLSILRGFRVQIDERDVSMDSGFTAELNRIMGRPELGPGPSLPRVFIAGRYVGGAEELRQLNEVGELKKILLDLPAVDPTAECHVCAGHRFVLCDECNGSRKVYTEKTGFKTCNACNENGLVKCPSCLPSTSPPPILSSTTSKFNNEIQN</sequence>
<dbReference type="CDD" id="cd03031">
    <property type="entry name" value="GRX_GRX_like"/>
    <property type="match status" value="1"/>
</dbReference>
<proteinExistence type="predicted"/>
<dbReference type="GeneID" id="100778900"/>
<reference evidence="3 4" key="1">
    <citation type="journal article" date="2010" name="Nature">
        <title>Genome sequence of the palaeopolyploid soybean.</title>
        <authorList>
            <person name="Schmutz J."/>
            <person name="Cannon S.B."/>
            <person name="Schlueter J."/>
            <person name="Ma J."/>
            <person name="Mitros T."/>
            <person name="Nelson W."/>
            <person name="Hyten D.L."/>
            <person name="Song Q."/>
            <person name="Thelen J.J."/>
            <person name="Cheng J."/>
            <person name="Xu D."/>
            <person name="Hellsten U."/>
            <person name="May G.D."/>
            <person name="Yu Y."/>
            <person name="Sakurai T."/>
            <person name="Umezawa T."/>
            <person name="Bhattacharyya M.K."/>
            <person name="Sandhu D."/>
            <person name="Valliyodan B."/>
            <person name="Lindquist E."/>
            <person name="Peto M."/>
            <person name="Grant D."/>
            <person name="Shu S."/>
            <person name="Goodstein D."/>
            <person name="Barry K."/>
            <person name="Futrell-Griggs M."/>
            <person name="Abernathy B."/>
            <person name="Du J."/>
            <person name="Tian Z."/>
            <person name="Zhu L."/>
            <person name="Gill N."/>
            <person name="Joshi T."/>
            <person name="Libault M."/>
            <person name="Sethuraman A."/>
            <person name="Zhang X.-C."/>
            <person name="Shinozaki K."/>
            <person name="Nguyen H.T."/>
            <person name="Wing R.A."/>
            <person name="Cregan P."/>
            <person name="Specht J."/>
            <person name="Grimwood J."/>
            <person name="Rokhsar D."/>
            <person name="Stacey G."/>
            <person name="Shoemaker R.C."/>
            <person name="Jackson S.A."/>
        </authorList>
    </citation>
    <scope>NUCLEOTIDE SEQUENCE [LARGE SCALE GENOMIC DNA]</scope>
    <source>
        <strain evidence="4">cv. Williams 82</strain>
        <tissue evidence="3">Callus</tissue>
    </source>
</reference>
<reference evidence="3" key="3">
    <citation type="submission" date="2018-07" db="EMBL/GenBank/DDBJ databases">
        <title>WGS assembly of Glycine max.</title>
        <authorList>
            <person name="Schmutz J."/>
            <person name="Cannon S."/>
            <person name="Schlueter J."/>
            <person name="Ma J."/>
            <person name="Mitros T."/>
            <person name="Nelson W."/>
            <person name="Hyten D."/>
            <person name="Song Q."/>
            <person name="Thelen J."/>
            <person name="Cheng J."/>
            <person name="Xu D."/>
            <person name="Hellsten U."/>
            <person name="May G."/>
            <person name="Yu Y."/>
            <person name="Sakurai T."/>
            <person name="Umezawa T."/>
            <person name="Bhattacharyya M."/>
            <person name="Sandhu D."/>
            <person name="Valliyodan B."/>
            <person name="Lindquist E."/>
            <person name="Peto M."/>
            <person name="Grant D."/>
            <person name="Shu S."/>
            <person name="Goodstein D."/>
            <person name="Barry K."/>
            <person name="Futrell-Griggs M."/>
            <person name="Abernathy B."/>
            <person name="Du J."/>
            <person name="Tian Z."/>
            <person name="Zhu L."/>
            <person name="Gill N."/>
            <person name="Joshi T."/>
            <person name="Libault M."/>
            <person name="Sethuraman A."/>
            <person name="Zhang X."/>
            <person name="Shinozaki K."/>
            <person name="Nguyen H."/>
            <person name="Wing R."/>
            <person name="Cregan P."/>
            <person name="Specht J."/>
            <person name="Grimwood J."/>
            <person name="Rokhsar D."/>
            <person name="Stacey G."/>
            <person name="Shoemaker R."/>
            <person name="Jackson S."/>
        </authorList>
    </citation>
    <scope>NUCLEOTIDE SEQUENCE</scope>
    <source>
        <tissue evidence="3">Callus</tissue>
    </source>
</reference>
<dbReference type="RefSeq" id="XP_003544304.1">
    <property type="nucleotide sequence ID" value="XM_003544256.5"/>
</dbReference>
<dbReference type="SMR" id="I1MBE5"/>
<evidence type="ECO:0000313" key="4">
    <source>
        <dbReference type="EnsemblPlants" id="KRH17081"/>
    </source>
</evidence>
<feature type="region of interest" description="Disordered" evidence="1">
    <location>
        <begin position="75"/>
        <end position="106"/>
    </location>
</feature>
<dbReference type="OrthoDB" id="423313at2759"/>
<dbReference type="PROSITE" id="PS51354">
    <property type="entry name" value="GLUTAREDOXIN_2"/>
    <property type="match status" value="1"/>
</dbReference>
<reference evidence="4" key="2">
    <citation type="submission" date="2018-02" db="UniProtKB">
        <authorList>
            <consortium name="EnsemblPlants"/>
        </authorList>
    </citation>
    <scope>IDENTIFICATION</scope>
    <source>
        <strain evidence="4">Williams 82</strain>
    </source>
</reference>
<dbReference type="KEGG" id="gmx:100778900"/>
<dbReference type="Proteomes" id="UP000008827">
    <property type="component" value="Chromosome 14"/>
</dbReference>
<evidence type="ECO:0000313" key="3">
    <source>
        <dbReference type="EMBL" id="KRH17081.1"/>
    </source>
</evidence>
<dbReference type="EMBL" id="CM000847">
    <property type="protein sequence ID" value="KRH17081.1"/>
    <property type="molecule type" value="Genomic_DNA"/>
</dbReference>
<dbReference type="HOGENOM" id="CLU_029893_1_1_1"/>
<dbReference type="PROSITE" id="PS51257">
    <property type="entry name" value="PROKAR_LIPOPROTEIN"/>
    <property type="match status" value="1"/>
</dbReference>
<dbReference type="OMA" id="PSICHRV"/>
<dbReference type="InterPro" id="IPR036249">
    <property type="entry name" value="Thioredoxin-like_sf"/>
</dbReference>
<feature type="region of interest" description="Disordered" evidence="1">
    <location>
        <begin position="1"/>
        <end position="24"/>
    </location>
</feature>
<dbReference type="PANTHER" id="PTHR45669:SF26">
    <property type="entry name" value="GLUTAREDOXIN DOMAIN-CONTAINING PROTEIN"/>
    <property type="match status" value="1"/>
</dbReference>
<dbReference type="Gramene" id="KRH17081">
    <property type="protein sequence ID" value="KRH17081"/>
    <property type="gene ID" value="GLYMA_14G196900"/>
</dbReference>